<dbReference type="KEGG" id="msv:Mesil_3320"/>
<keyword evidence="6" id="KW-1185">Reference proteome</keyword>
<evidence type="ECO:0000313" key="6">
    <source>
        <dbReference type="Proteomes" id="UP000001916"/>
    </source>
</evidence>
<dbReference type="Proteomes" id="UP000001916">
    <property type="component" value="Plasmid pMESIL01"/>
</dbReference>
<dbReference type="SMART" id="SM00347">
    <property type="entry name" value="HTH_MARR"/>
    <property type="match status" value="1"/>
</dbReference>
<dbReference type="Gene3D" id="1.10.10.10">
    <property type="entry name" value="Winged helix-like DNA-binding domain superfamily/Winged helix DNA-binding domain"/>
    <property type="match status" value="1"/>
</dbReference>
<dbReference type="HOGENOM" id="CLU_083287_18_6_0"/>
<dbReference type="InterPro" id="IPR023187">
    <property type="entry name" value="Tscrpt_reg_MarR-type_CS"/>
</dbReference>
<keyword evidence="1" id="KW-0805">Transcription regulation</keyword>
<dbReference type="GO" id="GO:0006950">
    <property type="term" value="P:response to stress"/>
    <property type="evidence" value="ECO:0007669"/>
    <property type="project" value="TreeGrafter"/>
</dbReference>
<dbReference type="InterPro" id="IPR000835">
    <property type="entry name" value="HTH_MarR-typ"/>
</dbReference>
<dbReference type="InterPro" id="IPR039422">
    <property type="entry name" value="MarR/SlyA-like"/>
</dbReference>
<accession>D7BIX8</accession>
<dbReference type="PRINTS" id="PR00598">
    <property type="entry name" value="HTHMARR"/>
</dbReference>
<dbReference type="InterPro" id="IPR036388">
    <property type="entry name" value="WH-like_DNA-bd_sf"/>
</dbReference>
<dbReference type="eggNOG" id="COG1846">
    <property type="taxonomic scope" value="Bacteria"/>
</dbReference>
<proteinExistence type="predicted"/>
<reference evidence="5 6" key="1">
    <citation type="journal article" date="2010" name="Stand. Genomic Sci.">
        <title>Complete genome sequence of Meiothermus silvanus type strain (VI-R2).</title>
        <authorList>
            <person name="Sikorski J."/>
            <person name="Tindall B.J."/>
            <person name="Lowry S."/>
            <person name="Lucas S."/>
            <person name="Nolan M."/>
            <person name="Copeland A."/>
            <person name="Glavina Del Rio T."/>
            <person name="Tice H."/>
            <person name="Cheng J.F."/>
            <person name="Han C."/>
            <person name="Pitluck S."/>
            <person name="Liolios K."/>
            <person name="Ivanova N."/>
            <person name="Mavromatis K."/>
            <person name="Mikhailova N."/>
            <person name="Pati A."/>
            <person name="Goodwin L."/>
            <person name="Chen A."/>
            <person name="Palaniappan K."/>
            <person name="Land M."/>
            <person name="Hauser L."/>
            <person name="Chang Y.J."/>
            <person name="Jeffries C.D."/>
            <person name="Rohde M."/>
            <person name="Goker M."/>
            <person name="Woyke T."/>
            <person name="Bristow J."/>
            <person name="Eisen J.A."/>
            <person name="Markowitz V."/>
            <person name="Hugenholtz P."/>
            <person name="Kyrpides N.C."/>
            <person name="Klenk H.P."/>
            <person name="Lapidus A."/>
        </authorList>
    </citation>
    <scope>NUCLEOTIDE SEQUENCE [LARGE SCALE GENOMIC DNA]</scope>
    <source>
        <strain evidence="6">ATCC 700542 / DSM 9946 / VI-R2</strain>
        <plasmid evidence="6">Plasmid pMESIL01</plasmid>
    </source>
</reference>
<dbReference type="InterPro" id="IPR036390">
    <property type="entry name" value="WH_DNA-bd_sf"/>
</dbReference>
<evidence type="ECO:0000256" key="3">
    <source>
        <dbReference type="ARBA" id="ARBA00023163"/>
    </source>
</evidence>
<protein>
    <recommendedName>
        <fullName evidence="4">HTH marR-type domain-containing protein</fullName>
    </recommendedName>
</protein>
<evidence type="ECO:0000259" key="4">
    <source>
        <dbReference type="PROSITE" id="PS50995"/>
    </source>
</evidence>
<dbReference type="PANTHER" id="PTHR33164:SF57">
    <property type="entry name" value="MARR-FAMILY TRANSCRIPTIONAL REGULATOR"/>
    <property type="match status" value="1"/>
</dbReference>
<dbReference type="PROSITE" id="PS01117">
    <property type="entry name" value="HTH_MARR_1"/>
    <property type="match status" value="1"/>
</dbReference>
<gene>
    <name evidence="5" type="ORF">Mesil_3320</name>
</gene>
<dbReference type="Pfam" id="PF01047">
    <property type="entry name" value="MarR"/>
    <property type="match status" value="1"/>
</dbReference>
<feature type="domain" description="HTH marR-type" evidence="4">
    <location>
        <begin position="20"/>
        <end position="151"/>
    </location>
</feature>
<keyword evidence="5" id="KW-0614">Plasmid</keyword>
<keyword evidence="2" id="KW-0238">DNA-binding</keyword>
<keyword evidence="3" id="KW-0804">Transcription</keyword>
<dbReference type="PROSITE" id="PS50995">
    <property type="entry name" value="HTH_MARR_2"/>
    <property type="match status" value="1"/>
</dbReference>
<evidence type="ECO:0000256" key="2">
    <source>
        <dbReference type="ARBA" id="ARBA00023125"/>
    </source>
</evidence>
<sequence>MIVLAEPEIKAELPLPAELLPYLGFVLSKATASLHGWVNAELAGLRLDFKQVGFLALLYLQGPQSQIELGRKLRIDRTTVVGMVDDLEAKGYLERQPNPHDRRAYRLVLTPSGRRAIEQAEKIVLRTQEEFLSPLQPGERETLLALLRRLI</sequence>
<evidence type="ECO:0000313" key="5">
    <source>
        <dbReference type="EMBL" id="ADH65134.1"/>
    </source>
</evidence>
<dbReference type="GO" id="GO:0003700">
    <property type="term" value="F:DNA-binding transcription factor activity"/>
    <property type="evidence" value="ECO:0007669"/>
    <property type="project" value="InterPro"/>
</dbReference>
<organism evidence="5 6">
    <name type="scientific">Allomeiothermus silvanus (strain ATCC 700542 / DSM 9946 / NBRC 106475 / NCIMB 13440 / VI-R2)</name>
    <name type="common">Thermus silvanus</name>
    <dbReference type="NCBI Taxonomy" id="526227"/>
    <lineage>
        <taxon>Bacteria</taxon>
        <taxon>Thermotogati</taxon>
        <taxon>Deinococcota</taxon>
        <taxon>Deinococci</taxon>
        <taxon>Thermales</taxon>
        <taxon>Thermaceae</taxon>
        <taxon>Allomeiothermus</taxon>
    </lineage>
</organism>
<name>D7BIX8_ALLS1</name>
<dbReference type="GO" id="GO:0003677">
    <property type="term" value="F:DNA binding"/>
    <property type="evidence" value="ECO:0007669"/>
    <property type="project" value="UniProtKB-KW"/>
</dbReference>
<dbReference type="PANTHER" id="PTHR33164">
    <property type="entry name" value="TRANSCRIPTIONAL REGULATOR, MARR FAMILY"/>
    <property type="match status" value="1"/>
</dbReference>
<dbReference type="RefSeq" id="WP_013159652.1">
    <property type="nucleotide sequence ID" value="NC_014213.1"/>
</dbReference>
<evidence type="ECO:0000256" key="1">
    <source>
        <dbReference type="ARBA" id="ARBA00023015"/>
    </source>
</evidence>
<geneLocation type="plasmid" evidence="5 6">
    <name>pMESIL01</name>
</geneLocation>
<dbReference type="EMBL" id="CP002043">
    <property type="protein sequence ID" value="ADH65134.1"/>
    <property type="molecule type" value="Genomic_DNA"/>
</dbReference>
<dbReference type="SUPFAM" id="SSF46785">
    <property type="entry name" value="Winged helix' DNA-binding domain"/>
    <property type="match status" value="1"/>
</dbReference>
<dbReference type="AlphaFoldDB" id="D7BIX8"/>